<keyword evidence="2" id="KW-1185">Reference proteome</keyword>
<dbReference type="WBParaSite" id="PSAMB.scaffold573size46772.g7051.t1">
    <property type="protein sequence ID" value="PSAMB.scaffold573size46772.g7051.t1"/>
    <property type="gene ID" value="PSAMB.scaffold573size46772.g7051"/>
</dbReference>
<reference evidence="3" key="1">
    <citation type="submission" date="2022-11" db="UniProtKB">
        <authorList>
            <consortium name="WormBaseParasite"/>
        </authorList>
    </citation>
    <scope>IDENTIFICATION</scope>
</reference>
<feature type="coiled-coil region" evidence="1">
    <location>
        <begin position="79"/>
        <end position="106"/>
    </location>
</feature>
<dbReference type="Proteomes" id="UP000887566">
    <property type="component" value="Unplaced"/>
</dbReference>
<dbReference type="PANTHER" id="PTHR31424">
    <property type="entry name" value="PROTEIN CBG23806"/>
    <property type="match status" value="1"/>
</dbReference>
<evidence type="ECO:0000313" key="2">
    <source>
        <dbReference type="Proteomes" id="UP000887566"/>
    </source>
</evidence>
<sequence>MTKIFPRKPPKPCKGILCLNVSSRSVSKRSNDSLSCSRYRLKLHFACEGIAIESEIIPASKGAHECLRCKRADGLHCVVDVAKMNAEKAQKALDEQLEKQSEMECRLALVKDIVINKNGPYSQRLAQALEELGVEVQAYHSCTFVGNHMHKMLQGDGPSRLAGALDDDSEDKAKFERLFTSLGRVQSCFKASLLNEDEIAELEQSCEQFACDVKELLLDESVTPKIHFLVAHLPTFARRYNTLDLLSEQSLESLHAKVNRLEQQFATSRVDKI</sequence>
<name>A0A914WYH0_9BILA</name>
<dbReference type="PANTHER" id="PTHR31424:SF3">
    <property type="entry name" value="RING-TYPE DOMAIN-CONTAINING PROTEIN"/>
    <property type="match status" value="1"/>
</dbReference>
<evidence type="ECO:0000256" key="1">
    <source>
        <dbReference type="SAM" id="Coils"/>
    </source>
</evidence>
<accession>A0A914WYH0</accession>
<proteinExistence type="predicted"/>
<evidence type="ECO:0000313" key="3">
    <source>
        <dbReference type="WBParaSite" id="PSAMB.scaffold573size46772.g7051.t1"/>
    </source>
</evidence>
<keyword evidence="1" id="KW-0175">Coiled coil</keyword>
<protein>
    <submittedName>
        <fullName evidence="3">Uncharacterized protein</fullName>
    </submittedName>
</protein>
<dbReference type="AlphaFoldDB" id="A0A914WYH0"/>
<organism evidence="2 3">
    <name type="scientific">Plectus sambesii</name>
    <dbReference type="NCBI Taxonomy" id="2011161"/>
    <lineage>
        <taxon>Eukaryota</taxon>
        <taxon>Metazoa</taxon>
        <taxon>Ecdysozoa</taxon>
        <taxon>Nematoda</taxon>
        <taxon>Chromadorea</taxon>
        <taxon>Plectida</taxon>
        <taxon>Plectina</taxon>
        <taxon>Plectoidea</taxon>
        <taxon>Plectidae</taxon>
        <taxon>Plectus</taxon>
    </lineage>
</organism>